<dbReference type="PANTHER" id="PTHR21580:SF28">
    <property type="entry name" value="BOREALIN N-TERMINAL DOMAIN-CONTAINING PROTEIN-RELATED"/>
    <property type="match status" value="1"/>
</dbReference>
<gene>
    <name evidence="1" type="ORF">V9T40_013063</name>
</gene>
<dbReference type="AlphaFoldDB" id="A0AAN9TLE5"/>
<evidence type="ECO:0000313" key="1">
    <source>
        <dbReference type="EMBL" id="KAK7576777.1"/>
    </source>
</evidence>
<dbReference type="Pfam" id="PF07004">
    <property type="entry name" value="SHIPPO-rpt"/>
    <property type="match status" value="2"/>
</dbReference>
<accession>A0AAN9TLE5</accession>
<reference evidence="1 2" key="1">
    <citation type="submission" date="2024-03" db="EMBL/GenBank/DDBJ databases">
        <title>Adaptation during the transition from Ophiocordyceps entomopathogen to insect associate is accompanied by gene loss and intensified selection.</title>
        <authorList>
            <person name="Ward C.M."/>
            <person name="Onetto C.A."/>
            <person name="Borneman A.R."/>
        </authorList>
    </citation>
    <scope>NUCLEOTIDE SEQUENCE [LARGE SCALE GENOMIC DNA]</scope>
    <source>
        <strain evidence="1">AWRI1</strain>
        <tissue evidence="1">Single Adult Female</tissue>
    </source>
</reference>
<keyword evidence="2" id="KW-1185">Reference proteome</keyword>
<evidence type="ECO:0000313" key="2">
    <source>
        <dbReference type="Proteomes" id="UP001367676"/>
    </source>
</evidence>
<name>A0AAN9TLE5_9HEMI</name>
<proteinExistence type="predicted"/>
<comment type="caution">
    <text evidence="1">The sequence shown here is derived from an EMBL/GenBank/DDBJ whole genome shotgun (WGS) entry which is preliminary data.</text>
</comment>
<dbReference type="InterPro" id="IPR051291">
    <property type="entry name" value="CIMAP"/>
</dbReference>
<sequence>MGGFTQRPWTPTKRRGPIAAEFITPGPACVSLTPSTGEKGRAPAFSFGTKHGGKCESIGPGPGQYNVTGLSAKGKDTPPALSLYSRNKEGKAEITPAPGDYNPEKATSVTLDNSPKYTFGMRTQVEKRSETPALDSLKGILPIIVVEELKKNYFELKKKMRFARARSLIVDQPEGMRRIEWSVTYGIKYNGMSTLETTERKADYLANSNIFCRSCWIEHEQHFSNSKVDDVTVTCNERKNEEIVEGYNILNWAIDYVCSICDECVFEIVWESECLAECTCVWCLWGDPCPYGDAPMDRSYYLIDTSDAESGYESFTDEESI</sequence>
<dbReference type="EMBL" id="JBBCAQ010000036">
    <property type="protein sequence ID" value="KAK7576777.1"/>
    <property type="molecule type" value="Genomic_DNA"/>
</dbReference>
<dbReference type="Proteomes" id="UP001367676">
    <property type="component" value="Unassembled WGS sequence"/>
</dbReference>
<dbReference type="GO" id="GO:0005856">
    <property type="term" value="C:cytoskeleton"/>
    <property type="evidence" value="ECO:0007669"/>
    <property type="project" value="TreeGrafter"/>
</dbReference>
<protein>
    <submittedName>
        <fullName evidence="1">Uncharacterized protein</fullName>
    </submittedName>
</protein>
<organism evidence="1 2">
    <name type="scientific">Parthenolecanium corni</name>
    <dbReference type="NCBI Taxonomy" id="536013"/>
    <lineage>
        <taxon>Eukaryota</taxon>
        <taxon>Metazoa</taxon>
        <taxon>Ecdysozoa</taxon>
        <taxon>Arthropoda</taxon>
        <taxon>Hexapoda</taxon>
        <taxon>Insecta</taxon>
        <taxon>Pterygota</taxon>
        <taxon>Neoptera</taxon>
        <taxon>Paraneoptera</taxon>
        <taxon>Hemiptera</taxon>
        <taxon>Sternorrhyncha</taxon>
        <taxon>Coccoidea</taxon>
        <taxon>Coccidae</taxon>
        <taxon>Parthenolecanium</taxon>
    </lineage>
</organism>
<dbReference type="InterPro" id="IPR010736">
    <property type="entry name" value="SHIPPO-rpt"/>
</dbReference>
<dbReference type="PANTHER" id="PTHR21580">
    <property type="entry name" value="SHIPPO-1-RELATED"/>
    <property type="match status" value="1"/>
</dbReference>